<keyword evidence="3" id="KW-1185">Reference proteome</keyword>
<protein>
    <submittedName>
        <fullName evidence="1">Uncharacterized protein</fullName>
    </submittedName>
</protein>
<proteinExistence type="predicted"/>
<name>A0A4Y2VDZ9_ARAVE</name>
<comment type="caution">
    <text evidence="1">The sequence shown here is derived from an EMBL/GenBank/DDBJ whole genome shotgun (WGS) entry which is preliminary data.</text>
</comment>
<dbReference type="EMBL" id="BGPR01045855">
    <property type="protein sequence ID" value="GBO22792.1"/>
    <property type="molecule type" value="Genomic_DNA"/>
</dbReference>
<organism evidence="1 3">
    <name type="scientific">Araneus ventricosus</name>
    <name type="common">Orbweaver spider</name>
    <name type="synonym">Epeira ventricosa</name>
    <dbReference type="NCBI Taxonomy" id="182803"/>
    <lineage>
        <taxon>Eukaryota</taxon>
        <taxon>Metazoa</taxon>
        <taxon>Ecdysozoa</taxon>
        <taxon>Arthropoda</taxon>
        <taxon>Chelicerata</taxon>
        <taxon>Arachnida</taxon>
        <taxon>Araneae</taxon>
        <taxon>Araneomorphae</taxon>
        <taxon>Entelegynae</taxon>
        <taxon>Araneoidea</taxon>
        <taxon>Araneidae</taxon>
        <taxon>Araneus</taxon>
    </lineage>
</organism>
<sequence length="170" mass="19662">MVIHGQSTQCQSGLTNPLLRLLLLPRHQNETPPAPISCRAREPPLRIFIPVTFQHLWVGIPNGAVEYPDWLDIKLITSLRPIQRKINRVYGYSACDIRRGLNSHPLVWSGSWVKGILAQNNLHNSEPHRDKPILELSFSRQSRQICYKDWSHWLLFQYESDAYFASLGPR</sequence>
<dbReference type="Proteomes" id="UP000499080">
    <property type="component" value="Unassembled WGS sequence"/>
</dbReference>
<dbReference type="EMBL" id="BGPR01045860">
    <property type="protein sequence ID" value="GBO22797.1"/>
    <property type="molecule type" value="Genomic_DNA"/>
</dbReference>
<dbReference type="AlphaFoldDB" id="A0A4Y2VDZ9"/>
<evidence type="ECO:0000313" key="1">
    <source>
        <dbReference type="EMBL" id="GBO22792.1"/>
    </source>
</evidence>
<evidence type="ECO:0000313" key="3">
    <source>
        <dbReference type="Proteomes" id="UP000499080"/>
    </source>
</evidence>
<evidence type="ECO:0000313" key="2">
    <source>
        <dbReference type="EMBL" id="GBO22797.1"/>
    </source>
</evidence>
<reference evidence="1 3" key="1">
    <citation type="journal article" date="2019" name="Sci. Rep.">
        <title>Orb-weaving spider Araneus ventricosus genome elucidates the spidroin gene catalogue.</title>
        <authorList>
            <person name="Kono N."/>
            <person name="Nakamura H."/>
            <person name="Ohtoshi R."/>
            <person name="Moran D.A.P."/>
            <person name="Shinohara A."/>
            <person name="Yoshida Y."/>
            <person name="Fujiwara M."/>
            <person name="Mori M."/>
            <person name="Tomita M."/>
            <person name="Arakawa K."/>
        </authorList>
    </citation>
    <scope>NUCLEOTIDE SEQUENCE [LARGE SCALE GENOMIC DNA]</scope>
</reference>
<accession>A0A4Y2VDZ9</accession>
<gene>
    <name evidence="2" type="ORF">AVEN_215380_1</name>
    <name evidence="1" type="ORF">AVEN_256818_1</name>
</gene>